<dbReference type="InterPro" id="IPR022385">
    <property type="entry name" value="Rhs_assc_core"/>
</dbReference>
<proteinExistence type="predicted"/>
<sequence length="236" mass="26602">MGIPRELTDQQGNLLWHASYKGWGELQGEHNLKGVHQPLRLQNQYFDKETGLHYNFFRYYEPITGRFTTQDPIGLAGGENLYRFEATIQNAIDPLGWAIPIPIFYGGLAIATSIGLIGTQQALENSSTTNTKDRAQPIAAKSIAVSECSDKERKKRCKKWGVGTPKDAQRKISRGQGSKNISMIHEPDEKNVPGPQWHAHDFGNEALNLDGSLHHRNFPNFSKDDKDFLFCHGWNI</sequence>
<dbReference type="InterPro" id="IPR001826">
    <property type="entry name" value="RHS"/>
</dbReference>
<dbReference type="InterPro" id="IPR050708">
    <property type="entry name" value="T6SS_VgrG/RHS"/>
</dbReference>
<dbReference type="Pfam" id="PF03527">
    <property type="entry name" value="RHS"/>
    <property type="match status" value="1"/>
</dbReference>
<dbReference type="PRINTS" id="PR00394">
    <property type="entry name" value="RHSPROTEIN"/>
</dbReference>
<comment type="caution">
    <text evidence="3">The sequence shown here is derived from an EMBL/GenBank/DDBJ whole genome shotgun (WGS) entry which is preliminary data.</text>
</comment>
<reference evidence="3 4" key="1">
    <citation type="submission" date="2019-03" db="EMBL/GenBank/DDBJ databases">
        <title>Diversity of the mouse oral microbiome.</title>
        <authorList>
            <person name="Joseph S."/>
            <person name="Aduse-Opoku J."/>
            <person name="Curtis M."/>
            <person name="Wade W."/>
            <person name="Hashim A."/>
        </authorList>
    </citation>
    <scope>NUCLEOTIDE SEQUENCE [LARGE SCALE GENOMIC DNA]</scope>
    <source>
        <strain evidence="3 4">WT12</strain>
    </source>
</reference>
<name>A0A4Y9JTX4_9PAST</name>
<evidence type="ECO:0000313" key="3">
    <source>
        <dbReference type="EMBL" id="TFV09243.1"/>
    </source>
</evidence>
<dbReference type="AlphaFoldDB" id="A0A4Y9JTX4"/>
<dbReference type="NCBIfam" id="TIGR03696">
    <property type="entry name" value="Rhs_assc_core"/>
    <property type="match status" value="1"/>
</dbReference>
<gene>
    <name evidence="3" type="ORF">E4T80_08595</name>
</gene>
<evidence type="ECO:0000313" key="4">
    <source>
        <dbReference type="Proteomes" id="UP000297396"/>
    </source>
</evidence>
<feature type="domain" description="RHS protein conserved region" evidence="2">
    <location>
        <begin position="2"/>
        <end position="26"/>
    </location>
</feature>
<evidence type="ECO:0000256" key="1">
    <source>
        <dbReference type="SAM" id="MobiDB-lite"/>
    </source>
</evidence>
<dbReference type="Gene3D" id="2.180.10.10">
    <property type="entry name" value="RHS repeat-associated core"/>
    <property type="match status" value="1"/>
</dbReference>
<organism evidence="3 4">
    <name type="scientific">Muribacter muris</name>
    <dbReference type="NCBI Taxonomy" id="67855"/>
    <lineage>
        <taxon>Bacteria</taxon>
        <taxon>Pseudomonadati</taxon>
        <taxon>Pseudomonadota</taxon>
        <taxon>Gammaproteobacteria</taxon>
        <taxon>Pasteurellales</taxon>
        <taxon>Pasteurellaceae</taxon>
        <taxon>Muribacter</taxon>
    </lineage>
</organism>
<dbReference type="EMBL" id="SPPA01000018">
    <property type="protein sequence ID" value="TFV09243.1"/>
    <property type="molecule type" value="Genomic_DNA"/>
</dbReference>
<dbReference type="Proteomes" id="UP000297396">
    <property type="component" value="Unassembled WGS sequence"/>
</dbReference>
<evidence type="ECO:0000259" key="2">
    <source>
        <dbReference type="Pfam" id="PF03527"/>
    </source>
</evidence>
<feature type="region of interest" description="Disordered" evidence="1">
    <location>
        <begin position="162"/>
        <end position="193"/>
    </location>
</feature>
<dbReference type="PANTHER" id="PTHR32305">
    <property type="match status" value="1"/>
</dbReference>
<protein>
    <recommendedName>
        <fullName evidence="2">RHS protein conserved region domain-containing protein</fullName>
    </recommendedName>
</protein>
<dbReference type="PANTHER" id="PTHR32305:SF15">
    <property type="entry name" value="PROTEIN RHSA-RELATED"/>
    <property type="match status" value="1"/>
</dbReference>
<accession>A0A4Y9JTX4</accession>
<dbReference type="OrthoDB" id="9816400at2"/>